<dbReference type="RefSeq" id="XP_043037591.1">
    <property type="nucleotide sequence ID" value="XM_043183423.1"/>
</dbReference>
<proteinExistence type="predicted"/>
<comment type="caution">
    <text evidence="1">The sequence shown here is derived from an EMBL/GenBank/DDBJ whole genome shotgun (WGS) entry which is preliminary data.</text>
</comment>
<dbReference type="EMBL" id="MU250541">
    <property type="protein sequence ID" value="KAG7444091.1"/>
    <property type="molecule type" value="Genomic_DNA"/>
</dbReference>
<dbReference type="Proteomes" id="UP000812287">
    <property type="component" value="Unassembled WGS sequence"/>
</dbReference>
<dbReference type="OrthoDB" id="5598396at2759"/>
<reference evidence="1" key="1">
    <citation type="submission" date="2020-11" db="EMBL/GenBank/DDBJ databases">
        <title>Adaptations for nitrogen fixation in a non-lichenized fungal sporocarp promotes dispersal by wood-feeding termites.</title>
        <authorList>
            <consortium name="DOE Joint Genome Institute"/>
            <person name="Koch R.A."/>
            <person name="Yoon G."/>
            <person name="Arayal U."/>
            <person name="Lail K."/>
            <person name="Amirebrahimi M."/>
            <person name="Labutti K."/>
            <person name="Lipzen A."/>
            <person name="Riley R."/>
            <person name="Barry K."/>
            <person name="Henrissat B."/>
            <person name="Grigoriev I.V."/>
            <person name="Herr J.R."/>
            <person name="Aime M.C."/>
        </authorList>
    </citation>
    <scope>NUCLEOTIDE SEQUENCE</scope>
    <source>
        <strain evidence="1">MCA 3950</strain>
    </source>
</reference>
<name>A0A9P7VMT8_9AGAR</name>
<evidence type="ECO:0000313" key="1">
    <source>
        <dbReference type="EMBL" id="KAG7444091.1"/>
    </source>
</evidence>
<dbReference type="AlphaFoldDB" id="A0A9P7VMT8"/>
<feature type="non-terminal residue" evidence="1">
    <location>
        <position position="1"/>
    </location>
</feature>
<dbReference type="GeneID" id="66105720"/>
<keyword evidence="2" id="KW-1185">Reference proteome</keyword>
<accession>A0A9P7VMT8</accession>
<gene>
    <name evidence="1" type="ORF">BT62DRAFT_900496</name>
</gene>
<protein>
    <submittedName>
        <fullName evidence="1">Uncharacterized protein</fullName>
    </submittedName>
</protein>
<evidence type="ECO:0000313" key="2">
    <source>
        <dbReference type="Proteomes" id="UP000812287"/>
    </source>
</evidence>
<sequence length="64" mass="7201">LHAPLFLCENGDIPSQNWFDKKFFAILGRDFGGHSTRAGEAMFYALLRLSESIIQALGQWSSKI</sequence>
<organism evidence="1 2">
    <name type="scientific">Guyanagaster necrorhizus</name>
    <dbReference type="NCBI Taxonomy" id="856835"/>
    <lineage>
        <taxon>Eukaryota</taxon>
        <taxon>Fungi</taxon>
        <taxon>Dikarya</taxon>
        <taxon>Basidiomycota</taxon>
        <taxon>Agaricomycotina</taxon>
        <taxon>Agaricomycetes</taxon>
        <taxon>Agaricomycetidae</taxon>
        <taxon>Agaricales</taxon>
        <taxon>Marasmiineae</taxon>
        <taxon>Physalacriaceae</taxon>
        <taxon>Guyanagaster</taxon>
    </lineage>
</organism>